<dbReference type="SMART" id="SM00530">
    <property type="entry name" value="HTH_XRE"/>
    <property type="match status" value="1"/>
</dbReference>
<sequence>MNIGQELRKIRTTKGYTMKYLADNAGISQELVSQIERNVVDPSLKTLRAILRVLDTDLADFFLYDTSTPDVVFPKKQRTKMSLRNTNVIAENLIDNTITKKMQPLKVTVPGNESLSKDDYKHTGEEFGFVLKGEGIIKLKNKLNDYSISDGDSFYIPSHLFDKIQNTSSNTLEIIWVATPPTV</sequence>
<dbReference type="InterPro" id="IPR010982">
    <property type="entry name" value="Lambda_DNA-bd_dom_sf"/>
</dbReference>
<evidence type="ECO:0000313" key="3">
    <source>
        <dbReference type="EMBL" id="PLX17412.1"/>
    </source>
</evidence>
<dbReference type="Gene3D" id="2.60.120.10">
    <property type="entry name" value="Jelly Rolls"/>
    <property type="match status" value="1"/>
</dbReference>
<gene>
    <name evidence="3" type="ORF">C0601_07580</name>
</gene>
<dbReference type="SUPFAM" id="SSF51182">
    <property type="entry name" value="RmlC-like cupins"/>
    <property type="match status" value="1"/>
</dbReference>
<dbReference type="Pfam" id="PF07883">
    <property type="entry name" value="Cupin_2"/>
    <property type="match status" value="1"/>
</dbReference>
<dbReference type="PANTHER" id="PTHR46797">
    <property type="entry name" value="HTH-TYPE TRANSCRIPTIONAL REGULATOR"/>
    <property type="match status" value="1"/>
</dbReference>
<dbReference type="Proteomes" id="UP000234857">
    <property type="component" value="Unassembled WGS sequence"/>
</dbReference>
<proteinExistence type="predicted"/>
<name>A0A2N5ZFL2_MUIH1</name>
<evidence type="ECO:0000259" key="2">
    <source>
        <dbReference type="PROSITE" id="PS50943"/>
    </source>
</evidence>
<dbReference type="EMBL" id="PKTG01000087">
    <property type="protein sequence ID" value="PLX17412.1"/>
    <property type="molecule type" value="Genomic_DNA"/>
</dbReference>
<protein>
    <recommendedName>
        <fullName evidence="2">HTH cro/C1-type domain-containing protein</fullName>
    </recommendedName>
</protein>
<organism evidence="3 4">
    <name type="scientific">Muiribacterium halophilum</name>
    <dbReference type="NCBI Taxonomy" id="2053465"/>
    <lineage>
        <taxon>Bacteria</taxon>
        <taxon>Candidatus Muiribacteriota</taxon>
        <taxon>Candidatus Muiribacteriia</taxon>
        <taxon>Candidatus Muiribacteriales</taxon>
        <taxon>Candidatus Muiribacteriaceae</taxon>
        <taxon>Candidatus Muiribacterium</taxon>
    </lineage>
</organism>
<dbReference type="PROSITE" id="PS50943">
    <property type="entry name" value="HTH_CROC1"/>
    <property type="match status" value="1"/>
</dbReference>
<dbReference type="PANTHER" id="PTHR46797:SF19">
    <property type="entry name" value="BLL2473 PROTEIN"/>
    <property type="match status" value="1"/>
</dbReference>
<dbReference type="CDD" id="cd02209">
    <property type="entry name" value="cupin_XRE_C"/>
    <property type="match status" value="1"/>
</dbReference>
<feature type="domain" description="HTH cro/C1-type" evidence="2">
    <location>
        <begin position="7"/>
        <end position="61"/>
    </location>
</feature>
<dbReference type="AlphaFoldDB" id="A0A2N5ZFL2"/>
<dbReference type="InterPro" id="IPR001387">
    <property type="entry name" value="Cro/C1-type_HTH"/>
</dbReference>
<dbReference type="InterPro" id="IPR050807">
    <property type="entry name" value="TransReg_Diox_bact_type"/>
</dbReference>
<dbReference type="InterPro" id="IPR014710">
    <property type="entry name" value="RmlC-like_jellyroll"/>
</dbReference>
<dbReference type="SUPFAM" id="SSF47413">
    <property type="entry name" value="lambda repressor-like DNA-binding domains"/>
    <property type="match status" value="1"/>
</dbReference>
<dbReference type="CDD" id="cd00093">
    <property type="entry name" value="HTH_XRE"/>
    <property type="match status" value="1"/>
</dbReference>
<evidence type="ECO:0000313" key="4">
    <source>
        <dbReference type="Proteomes" id="UP000234857"/>
    </source>
</evidence>
<dbReference type="GO" id="GO:0003677">
    <property type="term" value="F:DNA binding"/>
    <property type="evidence" value="ECO:0007669"/>
    <property type="project" value="UniProtKB-KW"/>
</dbReference>
<dbReference type="Gene3D" id="1.10.260.40">
    <property type="entry name" value="lambda repressor-like DNA-binding domains"/>
    <property type="match status" value="1"/>
</dbReference>
<evidence type="ECO:0000256" key="1">
    <source>
        <dbReference type="ARBA" id="ARBA00023125"/>
    </source>
</evidence>
<dbReference type="GO" id="GO:0005829">
    <property type="term" value="C:cytosol"/>
    <property type="evidence" value="ECO:0007669"/>
    <property type="project" value="TreeGrafter"/>
</dbReference>
<dbReference type="InterPro" id="IPR013096">
    <property type="entry name" value="Cupin_2"/>
</dbReference>
<comment type="caution">
    <text evidence="3">The sequence shown here is derived from an EMBL/GenBank/DDBJ whole genome shotgun (WGS) entry which is preliminary data.</text>
</comment>
<dbReference type="GO" id="GO:0003700">
    <property type="term" value="F:DNA-binding transcription factor activity"/>
    <property type="evidence" value="ECO:0007669"/>
    <property type="project" value="TreeGrafter"/>
</dbReference>
<dbReference type="InterPro" id="IPR011051">
    <property type="entry name" value="RmlC_Cupin_sf"/>
</dbReference>
<reference evidence="3 4" key="1">
    <citation type="submission" date="2017-11" db="EMBL/GenBank/DDBJ databases">
        <title>Genome-resolved metagenomics identifies genetic mobility, metabolic interactions, and unexpected diversity in perchlorate-reducing communities.</title>
        <authorList>
            <person name="Barnum T.P."/>
            <person name="Figueroa I.A."/>
            <person name="Carlstrom C.I."/>
            <person name="Lucas L.N."/>
            <person name="Engelbrektson A.L."/>
            <person name="Coates J.D."/>
        </authorList>
    </citation>
    <scope>NUCLEOTIDE SEQUENCE [LARGE SCALE GENOMIC DNA]</scope>
    <source>
        <strain evidence="3">BM706</strain>
    </source>
</reference>
<dbReference type="Pfam" id="PF01381">
    <property type="entry name" value="HTH_3"/>
    <property type="match status" value="1"/>
</dbReference>
<keyword evidence="1" id="KW-0238">DNA-binding</keyword>
<accession>A0A2N5ZFL2</accession>